<accession>A0AA36IBP6</accession>
<evidence type="ECO:0000256" key="4">
    <source>
        <dbReference type="ARBA" id="ARBA00022989"/>
    </source>
</evidence>
<gene>
    <name evidence="8" type="ORF">EVOR1521_LOCUS11556</name>
</gene>
<dbReference type="GO" id="GO:0140359">
    <property type="term" value="F:ABC-type transporter activity"/>
    <property type="evidence" value="ECO:0007669"/>
    <property type="project" value="InterPro"/>
</dbReference>
<comment type="subcellular location">
    <subcellularLocation>
        <location evidence="1">Membrane</location>
        <topology evidence="1">Multi-pass membrane protein</topology>
    </subcellularLocation>
</comment>
<dbReference type="AlphaFoldDB" id="A0AA36IBP6"/>
<evidence type="ECO:0000256" key="1">
    <source>
        <dbReference type="ARBA" id="ARBA00004141"/>
    </source>
</evidence>
<comment type="caution">
    <text evidence="8">The sequence shown here is derived from an EMBL/GenBank/DDBJ whole genome shotgun (WGS) entry which is preliminary data.</text>
</comment>
<sequence length="612" mass="66682">MGPSGSGKSSLLNVLTGRALHYGDVTGEMFANHEPIPEGIESNLKTKNASGFVPQDDIMHTELTVYENVYFAARLRLAPNTGLTATTARVESALKDVGIWQVKDSVVGGAEVRGISGGQRKRTSIAMELVGQPSVLFLDEPTSGLDAAAAHSVAALLCARSKRHCTTVAVIHQPRWQTLDCFDNVVLLATGGYLVYSGPVRDSVKYFTETLHATIPELANPADHFLDFIDSSAAEAEVAMSAADLANSWAAFNNTESFRTATECPALASYEKMRPGVSETFWTLYLRCCLQVCRSWRQRVTNLCLVALFLCVVRLLLGDDGGFEQILVKLGIAQSMLMLPVCIHSMYVFSSDRLERQREDTAGIPTLAQYLAKDFCHFVELLIFATLWTGIYGPFARVGVSPWTLLRLSVAQCYLAFGISFFLSVNLPSQSTATVTIMLLLVVAQLCSGCDLIAFGDVHGALRGVGWVIFILSPSFYTVERVLPILLNEGCTEPVRRAVCDGFLQKKGVSCDPPPSHGKSIGVFGALTGQTAFLADMKQSYIFLSSDLQLVMLALALRAITLFQMQLREGRGLQGGRRERFLCRLALALFATFLILTIPMTPNSPDAGWLTS</sequence>
<feature type="transmembrane region" description="Helical" evidence="6">
    <location>
        <begin position="433"/>
        <end position="454"/>
    </location>
</feature>
<dbReference type="Proteomes" id="UP001178507">
    <property type="component" value="Unassembled WGS sequence"/>
</dbReference>
<organism evidence="8 9">
    <name type="scientific">Effrenium voratum</name>
    <dbReference type="NCBI Taxonomy" id="2562239"/>
    <lineage>
        <taxon>Eukaryota</taxon>
        <taxon>Sar</taxon>
        <taxon>Alveolata</taxon>
        <taxon>Dinophyceae</taxon>
        <taxon>Suessiales</taxon>
        <taxon>Symbiodiniaceae</taxon>
        <taxon>Effrenium</taxon>
    </lineage>
</organism>
<dbReference type="InterPro" id="IPR050352">
    <property type="entry name" value="ABCG_transporters"/>
</dbReference>
<keyword evidence="2" id="KW-0813">Transport</keyword>
<dbReference type="EMBL" id="CAUJNA010001147">
    <property type="protein sequence ID" value="CAJ1384756.1"/>
    <property type="molecule type" value="Genomic_DNA"/>
</dbReference>
<dbReference type="PANTHER" id="PTHR48041:SF91">
    <property type="entry name" value="ABC TRANSPORTER G FAMILY MEMBER 28"/>
    <property type="match status" value="1"/>
</dbReference>
<feature type="transmembrane region" description="Helical" evidence="6">
    <location>
        <begin position="461"/>
        <end position="479"/>
    </location>
</feature>
<dbReference type="InterPro" id="IPR027417">
    <property type="entry name" value="P-loop_NTPase"/>
</dbReference>
<dbReference type="PROSITE" id="PS50893">
    <property type="entry name" value="ABC_TRANSPORTER_2"/>
    <property type="match status" value="1"/>
</dbReference>
<keyword evidence="4 6" id="KW-1133">Transmembrane helix</keyword>
<keyword evidence="9" id="KW-1185">Reference proteome</keyword>
<keyword evidence="3 6" id="KW-0812">Transmembrane</keyword>
<feature type="transmembrane region" description="Helical" evidence="6">
    <location>
        <begin position="300"/>
        <end position="317"/>
    </location>
</feature>
<protein>
    <recommendedName>
        <fullName evidence="7">ABC transporter domain-containing protein</fullName>
    </recommendedName>
</protein>
<feature type="transmembrane region" description="Helical" evidence="6">
    <location>
        <begin position="326"/>
        <end position="350"/>
    </location>
</feature>
<feature type="transmembrane region" description="Helical" evidence="6">
    <location>
        <begin position="581"/>
        <end position="600"/>
    </location>
</feature>
<dbReference type="Pfam" id="PF00005">
    <property type="entry name" value="ABC_tran"/>
    <property type="match status" value="1"/>
</dbReference>
<dbReference type="Gene3D" id="3.40.50.300">
    <property type="entry name" value="P-loop containing nucleotide triphosphate hydrolases"/>
    <property type="match status" value="1"/>
</dbReference>
<evidence type="ECO:0000256" key="3">
    <source>
        <dbReference type="ARBA" id="ARBA00022692"/>
    </source>
</evidence>
<dbReference type="InterPro" id="IPR043926">
    <property type="entry name" value="ABCG_dom"/>
</dbReference>
<evidence type="ECO:0000313" key="9">
    <source>
        <dbReference type="Proteomes" id="UP001178507"/>
    </source>
</evidence>
<dbReference type="Pfam" id="PF19055">
    <property type="entry name" value="ABC2_membrane_7"/>
    <property type="match status" value="1"/>
</dbReference>
<feature type="transmembrane region" description="Helical" evidence="6">
    <location>
        <begin position="370"/>
        <end position="393"/>
    </location>
</feature>
<proteinExistence type="predicted"/>
<dbReference type="GO" id="GO:0005524">
    <property type="term" value="F:ATP binding"/>
    <property type="evidence" value="ECO:0007669"/>
    <property type="project" value="InterPro"/>
</dbReference>
<keyword evidence="5 6" id="KW-0472">Membrane</keyword>
<dbReference type="InterPro" id="IPR003439">
    <property type="entry name" value="ABC_transporter-like_ATP-bd"/>
</dbReference>
<dbReference type="Pfam" id="PF01061">
    <property type="entry name" value="ABC2_membrane"/>
    <property type="match status" value="1"/>
</dbReference>
<dbReference type="InterPro" id="IPR013525">
    <property type="entry name" value="ABC2_TM"/>
</dbReference>
<evidence type="ECO:0000259" key="7">
    <source>
        <dbReference type="PROSITE" id="PS50893"/>
    </source>
</evidence>
<dbReference type="GO" id="GO:0016887">
    <property type="term" value="F:ATP hydrolysis activity"/>
    <property type="evidence" value="ECO:0007669"/>
    <property type="project" value="InterPro"/>
</dbReference>
<dbReference type="PANTHER" id="PTHR48041">
    <property type="entry name" value="ABC TRANSPORTER G FAMILY MEMBER 28"/>
    <property type="match status" value="1"/>
</dbReference>
<evidence type="ECO:0000313" key="8">
    <source>
        <dbReference type="EMBL" id="CAJ1384756.1"/>
    </source>
</evidence>
<evidence type="ECO:0000256" key="2">
    <source>
        <dbReference type="ARBA" id="ARBA00022448"/>
    </source>
</evidence>
<name>A0AA36IBP6_9DINO</name>
<feature type="domain" description="ABC transporter" evidence="7">
    <location>
        <begin position="1"/>
        <end position="215"/>
    </location>
</feature>
<dbReference type="GO" id="GO:0016020">
    <property type="term" value="C:membrane"/>
    <property type="evidence" value="ECO:0007669"/>
    <property type="project" value="UniProtKB-SubCell"/>
</dbReference>
<dbReference type="SUPFAM" id="SSF52540">
    <property type="entry name" value="P-loop containing nucleoside triphosphate hydrolases"/>
    <property type="match status" value="1"/>
</dbReference>
<evidence type="ECO:0000256" key="6">
    <source>
        <dbReference type="SAM" id="Phobius"/>
    </source>
</evidence>
<reference evidence="8" key="1">
    <citation type="submission" date="2023-08" db="EMBL/GenBank/DDBJ databases">
        <authorList>
            <person name="Chen Y."/>
            <person name="Shah S."/>
            <person name="Dougan E. K."/>
            <person name="Thang M."/>
            <person name="Chan C."/>
        </authorList>
    </citation>
    <scope>NUCLEOTIDE SEQUENCE</scope>
</reference>
<feature type="transmembrane region" description="Helical" evidence="6">
    <location>
        <begin position="405"/>
        <end position="427"/>
    </location>
</feature>
<evidence type="ECO:0000256" key="5">
    <source>
        <dbReference type="ARBA" id="ARBA00023136"/>
    </source>
</evidence>